<organism evidence="1 2">
    <name type="scientific">Acorus gramineus</name>
    <name type="common">Dwarf sweet flag</name>
    <dbReference type="NCBI Taxonomy" id="55184"/>
    <lineage>
        <taxon>Eukaryota</taxon>
        <taxon>Viridiplantae</taxon>
        <taxon>Streptophyta</taxon>
        <taxon>Embryophyta</taxon>
        <taxon>Tracheophyta</taxon>
        <taxon>Spermatophyta</taxon>
        <taxon>Magnoliopsida</taxon>
        <taxon>Liliopsida</taxon>
        <taxon>Acoraceae</taxon>
        <taxon>Acorus</taxon>
    </lineage>
</organism>
<name>A0AAV9B461_ACOGR</name>
<dbReference type="AlphaFoldDB" id="A0AAV9B461"/>
<dbReference type="EMBL" id="JAUJYN010000005">
    <property type="protein sequence ID" value="KAK1271096.1"/>
    <property type="molecule type" value="Genomic_DNA"/>
</dbReference>
<evidence type="ECO:0000313" key="2">
    <source>
        <dbReference type="Proteomes" id="UP001179952"/>
    </source>
</evidence>
<comment type="caution">
    <text evidence="1">The sequence shown here is derived from an EMBL/GenBank/DDBJ whole genome shotgun (WGS) entry which is preliminary data.</text>
</comment>
<proteinExistence type="predicted"/>
<protein>
    <submittedName>
        <fullName evidence="1">Methylenetetrahydrofolate reductase</fullName>
    </submittedName>
</protein>
<sequence>MRPRSRGKKLQEEWAIPVNSIEDVQEIPSKEAITWSAWLTMITFIQTSSWHLRTSKRLKEDKK</sequence>
<reference evidence="1" key="2">
    <citation type="submission" date="2023-06" db="EMBL/GenBank/DDBJ databases">
        <authorList>
            <person name="Ma L."/>
            <person name="Liu K.-W."/>
            <person name="Li Z."/>
            <person name="Hsiao Y.-Y."/>
            <person name="Qi Y."/>
            <person name="Fu T."/>
            <person name="Tang G."/>
            <person name="Zhang D."/>
            <person name="Sun W.-H."/>
            <person name="Liu D.-K."/>
            <person name="Li Y."/>
            <person name="Chen G.-Z."/>
            <person name="Liu X.-D."/>
            <person name="Liao X.-Y."/>
            <person name="Jiang Y.-T."/>
            <person name="Yu X."/>
            <person name="Hao Y."/>
            <person name="Huang J."/>
            <person name="Zhao X.-W."/>
            <person name="Ke S."/>
            <person name="Chen Y.-Y."/>
            <person name="Wu W.-L."/>
            <person name="Hsu J.-L."/>
            <person name="Lin Y.-F."/>
            <person name="Huang M.-D."/>
            <person name="Li C.-Y."/>
            <person name="Huang L."/>
            <person name="Wang Z.-W."/>
            <person name="Zhao X."/>
            <person name="Zhong W.-Y."/>
            <person name="Peng D.-H."/>
            <person name="Ahmad S."/>
            <person name="Lan S."/>
            <person name="Zhang J.-S."/>
            <person name="Tsai W.-C."/>
            <person name="Van De Peer Y."/>
            <person name="Liu Z.-J."/>
        </authorList>
    </citation>
    <scope>NUCLEOTIDE SEQUENCE</scope>
    <source>
        <strain evidence="1">SCP</strain>
        <tissue evidence="1">Leaves</tissue>
    </source>
</reference>
<accession>A0AAV9B461</accession>
<gene>
    <name evidence="1" type="ORF">QJS04_geneDACA022619</name>
</gene>
<dbReference type="Proteomes" id="UP001179952">
    <property type="component" value="Unassembled WGS sequence"/>
</dbReference>
<reference evidence="1" key="1">
    <citation type="journal article" date="2023" name="Nat. Commun.">
        <title>Diploid and tetraploid genomes of Acorus and the evolution of monocots.</title>
        <authorList>
            <person name="Ma L."/>
            <person name="Liu K.W."/>
            <person name="Li Z."/>
            <person name="Hsiao Y.Y."/>
            <person name="Qi Y."/>
            <person name="Fu T."/>
            <person name="Tang G.D."/>
            <person name="Zhang D."/>
            <person name="Sun W.H."/>
            <person name="Liu D.K."/>
            <person name="Li Y."/>
            <person name="Chen G.Z."/>
            <person name="Liu X.D."/>
            <person name="Liao X.Y."/>
            <person name="Jiang Y.T."/>
            <person name="Yu X."/>
            <person name="Hao Y."/>
            <person name="Huang J."/>
            <person name="Zhao X.W."/>
            <person name="Ke S."/>
            <person name="Chen Y.Y."/>
            <person name="Wu W.L."/>
            <person name="Hsu J.L."/>
            <person name="Lin Y.F."/>
            <person name="Huang M.D."/>
            <person name="Li C.Y."/>
            <person name="Huang L."/>
            <person name="Wang Z.W."/>
            <person name="Zhao X."/>
            <person name="Zhong W.Y."/>
            <person name="Peng D.H."/>
            <person name="Ahmad S."/>
            <person name="Lan S."/>
            <person name="Zhang J.S."/>
            <person name="Tsai W.C."/>
            <person name="Van de Peer Y."/>
            <person name="Liu Z.J."/>
        </authorList>
    </citation>
    <scope>NUCLEOTIDE SEQUENCE</scope>
    <source>
        <strain evidence="1">SCP</strain>
    </source>
</reference>
<keyword evidence="2" id="KW-1185">Reference proteome</keyword>
<evidence type="ECO:0000313" key="1">
    <source>
        <dbReference type="EMBL" id="KAK1271096.1"/>
    </source>
</evidence>